<gene>
    <name evidence="2" type="ORF">GCM10011511_42960</name>
</gene>
<organism evidence="2 3">
    <name type="scientific">Puia dinghuensis</name>
    <dbReference type="NCBI Taxonomy" id="1792502"/>
    <lineage>
        <taxon>Bacteria</taxon>
        <taxon>Pseudomonadati</taxon>
        <taxon>Bacteroidota</taxon>
        <taxon>Chitinophagia</taxon>
        <taxon>Chitinophagales</taxon>
        <taxon>Chitinophagaceae</taxon>
        <taxon>Puia</taxon>
    </lineage>
</organism>
<reference evidence="2" key="2">
    <citation type="submission" date="2020-09" db="EMBL/GenBank/DDBJ databases">
        <authorList>
            <person name="Sun Q."/>
            <person name="Zhou Y."/>
        </authorList>
    </citation>
    <scope>NUCLEOTIDE SEQUENCE</scope>
    <source>
        <strain evidence="2">CGMCC 1.15448</strain>
    </source>
</reference>
<keyword evidence="1" id="KW-0812">Transmembrane</keyword>
<protein>
    <submittedName>
        <fullName evidence="2">Uncharacterized protein</fullName>
    </submittedName>
</protein>
<evidence type="ECO:0000313" key="2">
    <source>
        <dbReference type="EMBL" id="GGB14525.1"/>
    </source>
</evidence>
<comment type="caution">
    <text evidence="2">The sequence shown here is derived from an EMBL/GenBank/DDBJ whole genome shotgun (WGS) entry which is preliminary data.</text>
</comment>
<reference evidence="2" key="1">
    <citation type="journal article" date="2014" name="Int. J. Syst. Evol. Microbiol.">
        <title>Complete genome sequence of Corynebacterium casei LMG S-19264T (=DSM 44701T), isolated from a smear-ripened cheese.</title>
        <authorList>
            <consortium name="US DOE Joint Genome Institute (JGI-PGF)"/>
            <person name="Walter F."/>
            <person name="Albersmeier A."/>
            <person name="Kalinowski J."/>
            <person name="Ruckert C."/>
        </authorList>
    </citation>
    <scope>NUCLEOTIDE SEQUENCE</scope>
    <source>
        <strain evidence="2">CGMCC 1.15448</strain>
    </source>
</reference>
<feature type="transmembrane region" description="Helical" evidence="1">
    <location>
        <begin position="6"/>
        <end position="27"/>
    </location>
</feature>
<keyword evidence="3" id="KW-1185">Reference proteome</keyword>
<dbReference type="EMBL" id="BMJC01000004">
    <property type="protein sequence ID" value="GGB14525.1"/>
    <property type="molecule type" value="Genomic_DNA"/>
</dbReference>
<proteinExistence type="predicted"/>
<evidence type="ECO:0000256" key="1">
    <source>
        <dbReference type="SAM" id="Phobius"/>
    </source>
</evidence>
<name>A0A8J2XV56_9BACT</name>
<dbReference type="Proteomes" id="UP000607559">
    <property type="component" value="Unassembled WGS sequence"/>
</dbReference>
<keyword evidence="1" id="KW-0472">Membrane</keyword>
<sequence length="66" mass="7475">MDQEIIFYAIGAILINCAVLYLIITAATRANLRAKYEWAQMELLAKIARAQGVSEEEIRKTFDAIK</sequence>
<keyword evidence="1" id="KW-1133">Transmembrane helix</keyword>
<dbReference type="RefSeq" id="WP_188935598.1">
    <property type="nucleotide sequence ID" value="NZ_BMJC01000004.1"/>
</dbReference>
<dbReference type="AlphaFoldDB" id="A0A8J2XV56"/>
<evidence type="ECO:0000313" key="3">
    <source>
        <dbReference type="Proteomes" id="UP000607559"/>
    </source>
</evidence>
<accession>A0A8J2XV56</accession>